<dbReference type="Proteomes" id="UP000663841">
    <property type="component" value="Unassembled WGS sequence"/>
</dbReference>
<evidence type="ECO:0000313" key="2">
    <source>
        <dbReference type="EMBL" id="CAE6432386.1"/>
    </source>
</evidence>
<gene>
    <name evidence="2" type="ORF">RDB_LOCUS70614</name>
</gene>
<comment type="caution">
    <text evidence="2">The sequence shown here is derived from an EMBL/GenBank/DDBJ whole genome shotgun (WGS) entry which is preliminary data.</text>
</comment>
<reference evidence="2" key="1">
    <citation type="submission" date="2021-01" db="EMBL/GenBank/DDBJ databases">
        <authorList>
            <person name="Kaushik A."/>
        </authorList>
    </citation>
    <scope>NUCLEOTIDE SEQUENCE</scope>
    <source>
        <strain evidence="2">AG3-T5</strain>
    </source>
</reference>
<name>A0A8H2XQ35_9AGAM</name>
<organism evidence="2 3">
    <name type="scientific">Rhizoctonia solani</name>
    <dbReference type="NCBI Taxonomy" id="456999"/>
    <lineage>
        <taxon>Eukaryota</taxon>
        <taxon>Fungi</taxon>
        <taxon>Dikarya</taxon>
        <taxon>Basidiomycota</taxon>
        <taxon>Agaricomycotina</taxon>
        <taxon>Agaricomycetes</taxon>
        <taxon>Cantharellales</taxon>
        <taxon>Ceratobasidiaceae</taxon>
        <taxon>Rhizoctonia</taxon>
    </lineage>
</organism>
<feature type="region of interest" description="Disordered" evidence="1">
    <location>
        <begin position="213"/>
        <end position="298"/>
    </location>
</feature>
<dbReference type="EMBL" id="CAJMWW010000085">
    <property type="protein sequence ID" value="CAE6432386.1"/>
    <property type="molecule type" value="Genomic_DNA"/>
</dbReference>
<protein>
    <submittedName>
        <fullName evidence="2">Uncharacterized protein</fullName>
    </submittedName>
</protein>
<feature type="compositionally biased region" description="Polar residues" evidence="1">
    <location>
        <begin position="265"/>
        <end position="276"/>
    </location>
</feature>
<sequence length="316" mass="35518">MGGMIPGGSSEWRALYGTDKLAEKLFDMLENFCFYRPRNETTKEAWLSSVKNKFKVFKRLGWDDVVNTLKSVTDQAIGPGLDLSRPRPPRFPMITIVVTPSTHKNALNLGFTHYINFSRHRTPNTRYNGFILPEKDTQTDEQEYDAQVKNIVKNLKKKLNGELAPYKFVASEKEDSHDWYSVTCNSLHKSSNLEGGVDELRKFVNTFNTLAEDFVSKPGGNNTGSEDEDKHDGSEKNGEDDDDDDDDEGDYSGDEPDPDEGDVGQSMQQALPQQPARQGGTGFRLRVDNRYGHPCVTGIDQETAGKHMIRQGTLVE</sequence>
<dbReference type="AlphaFoldDB" id="A0A8H2XQ35"/>
<feature type="compositionally biased region" description="Acidic residues" evidence="1">
    <location>
        <begin position="238"/>
        <end position="262"/>
    </location>
</feature>
<evidence type="ECO:0000256" key="1">
    <source>
        <dbReference type="SAM" id="MobiDB-lite"/>
    </source>
</evidence>
<accession>A0A8H2XQ35</accession>
<evidence type="ECO:0000313" key="3">
    <source>
        <dbReference type="Proteomes" id="UP000663841"/>
    </source>
</evidence>
<feature type="compositionally biased region" description="Basic and acidic residues" evidence="1">
    <location>
        <begin position="228"/>
        <end position="237"/>
    </location>
</feature>
<proteinExistence type="predicted"/>